<dbReference type="AlphaFoldDB" id="A0A2T4UM07"/>
<keyword evidence="3 5" id="KW-1133">Transmembrane helix</keyword>
<evidence type="ECO:0000256" key="1">
    <source>
        <dbReference type="ARBA" id="ARBA00022475"/>
    </source>
</evidence>
<evidence type="ECO:0000256" key="2">
    <source>
        <dbReference type="ARBA" id="ARBA00022692"/>
    </source>
</evidence>
<keyword evidence="1 5" id="KW-1003">Cell membrane</keyword>
<dbReference type="Proteomes" id="UP000240739">
    <property type="component" value="Unassembled WGS sequence"/>
</dbReference>
<comment type="similarity">
    <text evidence="5">Belongs to the UPF0060 family.</text>
</comment>
<feature type="transmembrane region" description="Helical" evidence="5">
    <location>
        <begin position="58"/>
        <end position="76"/>
    </location>
</feature>
<evidence type="ECO:0000313" key="6">
    <source>
        <dbReference type="EMBL" id="PTL60282.1"/>
    </source>
</evidence>
<feature type="transmembrane region" description="Helical" evidence="5">
    <location>
        <begin position="33"/>
        <end position="52"/>
    </location>
</feature>
<evidence type="ECO:0000256" key="3">
    <source>
        <dbReference type="ARBA" id="ARBA00022989"/>
    </source>
</evidence>
<dbReference type="HAMAP" id="MF_00010">
    <property type="entry name" value="UPF0060"/>
    <property type="match status" value="1"/>
</dbReference>
<dbReference type="Pfam" id="PF02694">
    <property type="entry name" value="UPF0060"/>
    <property type="match status" value="1"/>
</dbReference>
<proteinExistence type="inferred from homology"/>
<evidence type="ECO:0000256" key="4">
    <source>
        <dbReference type="ARBA" id="ARBA00023136"/>
    </source>
</evidence>
<comment type="caution">
    <text evidence="6">The sequence shown here is derived from an EMBL/GenBank/DDBJ whole genome shotgun (WGS) entry which is preliminary data.</text>
</comment>
<dbReference type="NCBIfam" id="NF002586">
    <property type="entry name" value="PRK02237.1"/>
    <property type="match status" value="1"/>
</dbReference>
<dbReference type="PANTHER" id="PTHR36116">
    <property type="entry name" value="UPF0060 MEMBRANE PROTEIN YNFA"/>
    <property type="match status" value="1"/>
</dbReference>
<dbReference type="EMBL" id="PYYB01000001">
    <property type="protein sequence ID" value="PTL60282.1"/>
    <property type="molecule type" value="Genomic_DNA"/>
</dbReference>
<feature type="transmembrane region" description="Helical" evidence="5">
    <location>
        <begin position="88"/>
        <end position="106"/>
    </location>
</feature>
<dbReference type="GO" id="GO:0005886">
    <property type="term" value="C:plasma membrane"/>
    <property type="evidence" value="ECO:0007669"/>
    <property type="project" value="UniProtKB-SubCell"/>
</dbReference>
<name>A0A2T4UM07_9ACTN</name>
<keyword evidence="2 5" id="KW-0812">Transmembrane</keyword>
<evidence type="ECO:0000256" key="5">
    <source>
        <dbReference type="HAMAP-Rule" id="MF_00010"/>
    </source>
</evidence>
<organism evidence="6 7">
    <name type="scientific">Paraconexibacter algicola</name>
    <dbReference type="NCBI Taxonomy" id="2133960"/>
    <lineage>
        <taxon>Bacteria</taxon>
        <taxon>Bacillati</taxon>
        <taxon>Actinomycetota</taxon>
        <taxon>Thermoleophilia</taxon>
        <taxon>Solirubrobacterales</taxon>
        <taxon>Paraconexibacteraceae</taxon>
        <taxon>Paraconexibacter</taxon>
    </lineage>
</organism>
<gene>
    <name evidence="6" type="ORF">C7Y72_11850</name>
</gene>
<sequence>MIARSLLLFALAAVAEIGGAYLMWQAIKEGRGVLFAVAGAVALIGYGAVAALQPDDDFGRVLAAYGGVFIVGSLAWGMAFDGFRPDRYDLTGAGICLVGVLLIMYAPRSA</sequence>
<reference evidence="6 7" key="1">
    <citation type="submission" date="2018-03" db="EMBL/GenBank/DDBJ databases">
        <title>Aquarubrobacter algicola gen. nov., sp. nov., a novel actinobacterium isolated from shallow eutrophic lake during the end of cyanobacterial harmful algal blooms.</title>
        <authorList>
            <person name="Chun S.J."/>
        </authorList>
    </citation>
    <scope>NUCLEOTIDE SEQUENCE [LARGE SCALE GENOMIC DNA]</scope>
    <source>
        <strain evidence="6 7">Seoho-28</strain>
    </source>
</reference>
<dbReference type="PANTHER" id="PTHR36116:SF1">
    <property type="entry name" value="UPF0060 MEMBRANE PROTEIN YNFA"/>
    <property type="match status" value="1"/>
</dbReference>
<dbReference type="SUPFAM" id="SSF103481">
    <property type="entry name" value="Multidrug resistance efflux transporter EmrE"/>
    <property type="match status" value="1"/>
</dbReference>
<dbReference type="InterPro" id="IPR003844">
    <property type="entry name" value="UPF0060"/>
</dbReference>
<accession>A0A2T4UM07</accession>
<evidence type="ECO:0000313" key="7">
    <source>
        <dbReference type="Proteomes" id="UP000240739"/>
    </source>
</evidence>
<comment type="subcellular location">
    <subcellularLocation>
        <location evidence="5">Cell membrane</location>
        <topology evidence="5">Multi-pass membrane protein</topology>
    </subcellularLocation>
</comment>
<keyword evidence="4 5" id="KW-0472">Membrane</keyword>
<feature type="transmembrane region" description="Helical" evidence="5">
    <location>
        <begin position="6"/>
        <end position="24"/>
    </location>
</feature>
<keyword evidence="7" id="KW-1185">Reference proteome</keyword>
<dbReference type="InterPro" id="IPR037185">
    <property type="entry name" value="EmrE-like"/>
</dbReference>
<protein>
    <submittedName>
        <fullName evidence="6">YnfA family protein</fullName>
    </submittedName>
</protein>
<dbReference type="OrthoDB" id="123240at2"/>
<dbReference type="RefSeq" id="WP_107568927.1">
    <property type="nucleotide sequence ID" value="NZ_PYYB01000001.1"/>
</dbReference>